<dbReference type="PANTHER" id="PTHR37953:SF1">
    <property type="entry name" value="UPF0127 PROTEIN MJ1496"/>
    <property type="match status" value="1"/>
</dbReference>
<keyword evidence="1" id="KW-0472">Membrane</keyword>
<feature type="transmembrane region" description="Helical" evidence="1">
    <location>
        <begin position="21"/>
        <end position="48"/>
    </location>
</feature>
<gene>
    <name evidence="2" type="ORF">SAMN05421849_2066</name>
</gene>
<keyword evidence="3" id="KW-1185">Reference proteome</keyword>
<keyword evidence="1" id="KW-0812">Transmembrane</keyword>
<evidence type="ECO:0000256" key="1">
    <source>
        <dbReference type="SAM" id="Phobius"/>
    </source>
</evidence>
<dbReference type="EMBL" id="FTPS01000001">
    <property type="protein sequence ID" value="SIT84207.1"/>
    <property type="molecule type" value="Genomic_DNA"/>
</dbReference>
<dbReference type="AlphaFoldDB" id="A0A1R3X082"/>
<evidence type="ECO:0008006" key="4">
    <source>
        <dbReference type="Google" id="ProtNLM"/>
    </source>
</evidence>
<accession>A0A1R3X082</accession>
<dbReference type="Proteomes" id="UP000192455">
    <property type="component" value="Unassembled WGS sequence"/>
</dbReference>
<keyword evidence="1" id="KW-1133">Transmembrane helix</keyword>
<sequence length="190" mass="20586">MGSRRTDHRKRAERRLKLRRPLFRLLSVISAAIIAPVLAAAVAAPLAAQCSPEEVTLRGDWGEVRLAVELADTPQSRNRGLMHRETLPARAGMLFLYDEPQPVSFWMKDTLIPLDILFADRSGRITRVHHKAIPGDLTPIPGGDAVFAVLEINGGLARAWGIGPGSEMRHPAFAGGPPAWPCAPAPASAR</sequence>
<protein>
    <recommendedName>
        <fullName evidence="4">DUF192 domain-containing protein</fullName>
    </recommendedName>
</protein>
<dbReference type="Gene3D" id="2.60.120.1140">
    <property type="entry name" value="Protein of unknown function DUF192"/>
    <property type="match status" value="1"/>
</dbReference>
<dbReference type="PANTHER" id="PTHR37953">
    <property type="entry name" value="UPF0127 PROTEIN MJ1496"/>
    <property type="match status" value="1"/>
</dbReference>
<evidence type="ECO:0000313" key="3">
    <source>
        <dbReference type="Proteomes" id="UP000192455"/>
    </source>
</evidence>
<dbReference type="OrthoDB" id="9808290at2"/>
<dbReference type="InterPro" id="IPR003795">
    <property type="entry name" value="DUF192"/>
</dbReference>
<proteinExistence type="predicted"/>
<name>A0A1R3X082_9RHOB</name>
<evidence type="ECO:0000313" key="2">
    <source>
        <dbReference type="EMBL" id="SIT84207.1"/>
    </source>
</evidence>
<dbReference type="InterPro" id="IPR038695">
    <property type="entry name" value="Saro_0823-like_sf"/>
</dbReference>
<dbReference type="STRING" id="515897.SAMN05421849_2066"/>
<organism evidence="2 3">
    <name type="scientific">Pontibaca methylaminivorans</name>
    <dbReference type="NCBI Taxonomy" id="515897"/>
    <lineage>
        <taxon>Bacteria</taxon>
        <taxon>Pseudomonadati</taxon>
        <taxon>Pseudomonadota</taxon>
        <taxon>Alphaproteobacteria</taxon>
        <taxon>Rhodobacterales</taxon>
        <taxon>Roseobacteraceae</taxon>
        <taxon>Pontibaca</taxon>
    </lineage>
</organism>
<dbReference type="Pfam" id="PF02643">
    <property type="entry name" value="DUF192"/>
    <property type="match status" value="1"/>
</dbReference>
<reference evidence="2 3" key="1">
    <citation type="submission" date="2017-01" db="EMBL/GenBank/DDBJ databases">
        <authorList>
            <person name="Mah S.A."/>
            <person name="Swanson W.J."/>
            <person name="Moy G.W."/>
            <person name="Vacquier V.D."/>
        </authorList>
    </citation>
    <scope>NUCLEOTIDE SEQUENCE [LARGE SCALE GENOMIC DNA]</scope>
    <source>
        <strain evidence="2 3">DSM 21219</strain>
    </source>
</reference>